<name>A0ABV1ENP7_9FIRM</name>
<proteinExistence type="predicted"/>
<reference evidence="1 2" key="1">
    <citation type="submission" date="2024-03" db="EMBL/GenBank/DDBJ databases">
        <title>Human intestinal bacterial collection.</title>
        <authorList>
            <person name="Pauvert C."/>
            <person name="Hitch T.C.A."/>
            <person name="Clavel T."/>
        </authorList>
    </citation>
    <scope>NUCLEOTIDE SEQUENCE [LARGE SCALE GENOMIC DNA]</scope>
    <source>
        <strain evidence="1 2">CLA-AP-H34</strain>
    </source>
</reference>
<gene>
    <name evidence="1" type="ORF">WMO45_06665</name>
</gene>
<dbReference type="EMBL" id="JBBMFT010000003">
    <property type="protein sequence ID" value="MEQ2456202.1"/>
    <property type="molecule type" value="Genomic_DNA"/>
</dbReference>
<evidence type="ECO:0000313" key="1">
    <source>
        <dbReference type="EMBL" id="MEQ2456202.1"/>
    </source>
</evidence>
<evidence type="ECO:0008006" key="3">
    <source>
        <dbReference type="Google" id="ProtNLM"/>
    </source>
</evidence>
<dbReference type="RefSeq" id="WP_349139790.1">
    <property type="nucleotide sequence ID" value="NZ_JBBMFT010000003.1"/>
</dbReference>
<organism evidence="1 2">
    <name type="scientific">Flavonifractor hominis</name>
    <dbReference type="NCBI Taxonomy" id="3133178"/>
    <lineage>
        <taxon>Bacteria</taxon>
        <taxon>Bacillati</taxon>
        <taxon>Bacillota</taxon>
        <taxon>Clostridia</taxon>
        <taxon>Eubacteriales</taxon>
        <taxon>Oscillospiraceae</taxon>
        <taxon>Flavonifractor</taxon>
    </lineage>
</organism>
<keyword evidence="2" id="KW-1185">Reference proteome</keyword>
<dbReference type="Proteomes" id="UP001440599">
    <property type="component" value="Unassembled WGS sequence"/>
</dbReference>
<protein>
    <recommendedName>
        <fullName evidence="3">DUF3304 domain-containing protein</fullName>
    </recommendedName>
</protein>
<sequence length="120" mass="13590">MRGKKLSFNKLILLTMVGLVLAMLLWRFSPGPEWLAKRTALRYAGQHAPEFSCHISAVDVGQMDRGFWIVSMFRAEDGTQQGPALRLEIHSAVFPTEVTAADWWAVEEMDWPDYELPVPG</sequence>
<comment type="caution">
    <text evidence="1">The sequence shown here is derived from an EMBL/GenBank/DDBJ whole genome shotgun (WGS) entry which is preliminary data.</text>
</comment>
<accession>A0ABV1ENP7</accession>
<evidence type="ECO:0000313" key="2">
    <source>
        <dbReference type="Proteomes" id="UP001440599"/>
    </source>
</evidence>